<comment type="subcellular location">
    <subcellularLocation>
        <location evidence="2">Membrane</location>
        <topology evidence="2">Multi-pass membrane protein</topology>
    </subcellularLocation>
</comment>
<accession>A0ABS6EFE1</accession>
<evidence type="ECO:0000313" key="12">
    <source>
        <dbReference type="Proteomes" id="UP000726170"/>
    </source>
</evidence>
<dbReference type="CDD" id="cd00082">
    <property type="entry name" value="HisKA"/>
    <property type="match status" value="1"/>
</dbReference>
<reference evidence="11 12" key="1">
    <citation type="submission" date="2021-06" db="EMBL/GenBank/DDBJ databases">
        <authorList>
            <person name="Sun Q."/>
            <person name="Li D."/>
        </authorList>
    </citation>
    <scope>NUCLEOTIDE SEQUENCE [LARGE SCALE GENOMIC DNA]</scope>
    <source>
        <strain evidence="11 12">MSJ-11</strain>
    </source>
</reference>
<evidence type="ECO:0000256" key="7">
    <source>
        <dbReference type="ARBA" id="ARBA00023136"/>
    </source>
</evidence>
<dbReference type="Proteomes" id="UP000726170">
    <property type="component" value="Unassembled WGS sequence"/>
</dbReference>
<gene>
    <name evidence="11" type="ORF">KQI86_05960</name>
</gene>
<evidence type="ECO:0000256" key="8">
    <source>
        <dbReference type="SAM" id="Phobius"/>
    </source>
</evidence>
<evidence type="ECO:0000256" key="6">
    <source>
        <dbReference type="ARBA" id="ARBA00022777"/>
    </source>
</evidence>
<comment type="caution">
    <text evidence="11">The sequence shown here is derived from an EMBL/GenBank/DDBJ whole genome shotgun (WGS) entry which is preliminary data.</text>
</comment>
<protein>
    <recommendedName>
        <fullName evidence="3">histidine kinase</fullName>
        <ecNumber evidence="3">2.7.13.3</ecNumber>
    </recommendedName>
</protein>
<dbReference type="GO" id="GO:0016301">
    <property type="term" value="F:kinase activity"/>
    <property type="evidence" value="ECO:0007669"/>
    <property type="project" value="UniProtKB-KW"/>
</dbReference>
<evidence type="ECO:0000256" key="2">
    <source>
        <dbReference type="ARBA" id="ARBA00004141"/>
    </source>
</evidence>
<organism evidence="11 12">
    <name type="scientific">Clostridium mobile</name>
    <dbReference type="NCBI Taxonomy" id="2841512"/>
    <lineage>
        <taxon>Bacteria</taxon>
        <taxon>Bacillati</taxon>
        <taxon>Bacillota</taxon>
        <taxon>Clostridia</taxon>
        <taxon>Eubacteriales</taxon>
        <taxon>Clostridiaceae</taxon>
        <taxon>Clostridium</taxon>
    </lineage>
</organism>
<feature type="domain" description="Histidine kinase" evidence="9">
    <location>
        <begin position="321"/>
        <end position="537"/>
    </location>
</feature>
<dbReference type="SMART" id="SM00388">
    <property type="entry name" value="HisKA"/>
    <property type="match status" value="1"/>
</dbReference>
<keyword evidence="4" id="KW-0597">Phosphoprotein</keyword>
<dbReference type="InterPro" id="IPR005467">
    <property type="entry name" value="His_kinase_dom"/>
</dbReference>
<keyword evidence="8" id="KW-1133">Transmembrane helix</keyword>
<dbReference type="SMART" id="SM00387">
    <property type="entry name" value="HATPase_c"/>
    <property type="match status" value="1"/>
</dbReference>
<feature type="transmembrane region" description="Helical" evidence="8">
    <location>
        <begin position="235"/>
        <end position="252"/>
    </location>
</feature>
<dbReference type="PANTHER" id="PTHR45528:SF8">
    <property type="entry name" value="HISTIDINE KINASE"/>
    <property type="match status" value="1"/>
</dbReference>
<dbReference type="SMART" id="SM00304">
    <property type="entry name" value="HAMP"/>
    <property type="match status" value="1"/>
</dbReference>
<dbReference type="InterPro" id="IPR050398">
    <property type="entry name" value="HssS/ArlS-like"/>
</dbReference>
<comment type="catalytic activity">
    <reaction evidence="1">
        <text>ATP + protein L-histidine = ADP + protein N-phospho-L-histidine.</text>
        <dbReference type="EC" id="2.7.13.3"/>
    </reaction>
</comment>
<dbReference type="InterPro" id="IPR003661">
    <property type="entry name" value="HisK_dim/P_dom"/>
</dbReference>
<evidence type="ECO:0000256" key="5">
    <source>
        <dbReference type="ARBA" id="ARBA00022679"/>
    </source>
</evidence>
<dbReference type="RefSeq" id="WP_216438373.1">
    <property type="nucleotide sequence ID" value="NZ_JAHLQF010000002.1"/>
</dbReference>
<name>A0ABS6EFE1_9CLOT</name>
<evidence type="ECO:0000259" key="9">
    <source>
        <dbReference type="PROSITE" id="PS50109"/>
    </source>
</evidence>
<dbReference type="InterPro" id="IPR003594">
    <property type="entry name" value="HATPase_dom"/>
</dbReference>
<dbReference type="EC" id="2.7.13.3" evidence="3"/>
<keyword evidence="7 8" id="KW-0472">Membrane</keyword>
<evidence type="ECO:0000256" key="1">
    <source>
        <dbReference type="ARBA" id="ARBA00000085"/>
    </source>
</evidence>
<dbReference type="Pfam" id="PF00672">
    <property type="entry name" value="HAMP"/>
    <property type="match status" value="1"/>
</dbReference>
<dbReference type="CDD" id="cd06225">
    <property type="entry name" value="HAMP"/>
    <property type="match status" value="1"/>
</dbReference>
<evidence type="ECO:0000313" key="11">
    <source>
        <dbReference type="EMBL" id="MBU5483867.1"/>
    </source>
</evidence>
<sequence>MILKRIFKGIFGGLWRFFTKPFRWLWKLFIRIVRGLWAFCAKPFKVVKDKVLDLYYNLKGKVNQNIRWELIVIFGICLSLSFIFFTLTNSFFSKPRSYSEINYQNSIRQMSNVALEIGYNLDNKKISIKDSKTISEVLNNHNDDSSNKILIVDESGKVIYKTNNAEETHLDMHAVIRNAMSFKNGYDQGRDYDSSMGEFITFYPVGFSDSRAYVVLKGSPRGDIETKYYTQQRSFFALVLSVIFFIVIFYFITGRKVRYIQEIALGVMYIAKGQLNFRIDQKGEDELANLAQNINFMTGELRDKIEKERELEKTKGELITNVSHDLRTPLTSILGYLNLIKDSKYSDKEEMMEYIDIAYNKSEKLKILIDELFEYTKITSDGIKLNLTEIALTELIEQLTEEFVPIFEENKINVTKDLLKESIKVTADGDKLARVFENLIVNAIRYSYKPGDIRITLDKVEDYALFSISNRGDNIKEEDLDKIFERFYRLEKSRAEITGGSGLGLAISKSIINLHGGEIWAESKDNIITFFVKISTK</sequence>
<keyword evidence="6 11" id="KW-0418">Kinase</keyword>
<dbReference type="CDD" id="cd00075">
    <property type="entry name" value="HATPase"/>
    <property type="match status" value="1"/>
</dbReference>
<keyword evidence="5" id="KW-0808">Transferase</keyword>
<feature type="domain" description="HAMP" evidence="10">
    <location>
        <begin position="254"/>
        <end position="306"/>
    </location>
</feature>
<dbReference type="PROSITE" id="PS50885">
    <property type="entry name" value="HAMP"/>
    <property type="match status" value="1"/>
</dbReference>
<keyword evidence="12" id="KW-1185">Reference proteome</keyword>
<dbReference type="PANTHER" id="PTHR45528">
    <property type="entry name" value="SENSOR HISTIDINE KINASE CPXA"/>
    <property type="match status" value="1"/>
</dbReference>
<evidence type="ECO:0000256" key="3">
    <source>
        <dbReference type="ARBA" id="ARBA00012438"/>
    </source>
</evidence>
<feature type="transmembrane region" description="Helical" evidence="8">
    <location>
        <begin position="66"/>
        <end position="87"/>
    </location>
</feature>
<evidence type="ECO:0000259" key="10">
    <source>
        <dbReference type="PROSITE" id="PS50885"/>
    </source>
</evidence>
<proteinExistence type="predicted"/>
<evidence type="ECO:0000256" key="4">
    <source>
        <dbReference type="ARBA" id="ARBA00022553"/>
    </source>
</evidence>
<dbReference type="InterPro" id="IPR003660">
    <property type="entry name" value="HAMP_dom"/>
</dbReference>
<keyword evidence="8" id="KW-0812">Transmembrane</keyword>
<dbReference type="EMBL" id="JAHLQF010000002">
    <property type="protein sequence ID" value="MBU5483867.1"/>
    <property type="molecule type" value="Genomic_DNA"/>
</dbReference>
<dbReference type="Pfam" id="PF02518">
    <property type="entry name" value="HATPase_c"/>
    <property type="match status" value="1"/>
</dbReference>
<dbReference type="Pfam" id="PF00512">
    <property type="entry name" value="HisKA"/>
    <property type="match status" value="1"/>
</dbReference>
<dbReference type="PROSITE" id="PS50109">
    <property type="entry name" value="HIS_KIN"/>
    <property type="match status" value="1"/>
</dbReference>